<comment type="caution">
    <text evidence="7">The sequence shown here is derived from an EMBL/GenBank/DDBJ whole genome shotgun (WGS) entry which is preliminary data.</text>
</comment>
<keyword evidence="4" id="KW-0539">Nucleus</keyword>
<feature type="domain" description="PSMD12/CSN4-like N-terminal" evidence="6">
    <location>
        <begin position="46"/>
        <end position="213"/>
    </location>
</feature>
<organism evidence="7 8">
    <name type="scientific">Symbiodinium natans</name>
    <dbReference type="NCBI Taxonomy" id="878477"/>
    <lineage>
        <taxon>Eukaryota</taxon>
        <taxon>Sar</taxon>
        <taxon>Alveolata</taxon>
        <taxon>Dinophyceae</taxon>
        <taxon>Suessiales</taxon>
        <taxon>Symbiodiniaceae</taxon>
        <taxon>Symbiodinium</taxon>
    </lineage>
</organism>
<proteinExistence type="predicted"/>
<evidence type="ECO:0000256" key="4">
    <source>
        <dbReference type="ARBA" id="ARBA00023242"/>
    </source>
</evidence>
<evidence type="ECO:0000256" key="3">
    <source>
        <dbReference type="ARBA" id="ARBA00022490"/>
    </source>
</evidence>
<dbReference type="Pfam" id="PF22241">
    <property type="entry name" value="PSMD12-CSN4_N"/>
    <property type="match status" value="1"/>
</dbReference>
<gene>
    <name evidence="7" type="primary">CSN4</name>
    <name evidence="7" type="ORF">SNAT2548_LOCUS13855</name>
</gene>
<dbReference type="EMBL" id="CAJNDS010001524">
    <property type="protein sequence ID" value="CAE7263543.1"/>
    <property type="molecule type" value="Genomic_DNA"/>
</dbReference>
<sequence>MELAKLLPEAEPGTHTQGSGTRECPVLTSAAFMGMRVGATPDATGRMEKFTELVKSLVEQHDVQQLKDLVDGMLAEESSFALFARPVLQQVAEQMEKLKNTELKELALHTLDRLRGRVVSFEEEDFVIRELLSEVFQAECDWAEAAKCLAAINLESGTRCRTPMQKAEKYVKVAELYLEDDDPISADTFCSRAAMVMHEVNDTPLQLRYRVCHVGLPVSPVGTGPRQQEAPTPALSARRLGQNSVIKVMTRHEFNGIVRTATGADLQSSLQIQAPGRQRIRAMPALAKHQGIYPTSVQSLKRHALGDARDDARDDARNDAGHAPDDGHLACMNPMMAMMAQMASMGSTSTNDDDDEPEPTKDEGPVGETIRKGKGKGKRAPNAEHCLPTIHPEVEALCKKFNIEDKIVRRLDDVMRTREASFEED</sequence>
<feature type="compositionally biased region" description="Basic and acidic residues" evidence="5">
    <location>
        <begin position="304"/>
        <end position="328"/>
    </location>
</feature>
<evidence type="ECO:0000313" key="7">
    <source>
        <dbReference type="EMBL" id="CAE7263543.1"/>
    </source>
</evidence>
<dbReference type="GO" id="GO:0008180">
    <property type="term" value="C:COP9 signalosome"/>
    <property type="evidence" value="ECO:0007669"/>
    <property type="project" value="TreeGrafter"/>
</dbReference>
<dbReference type="PANTHER" id="PTHR10855">
    <property type="entry name" value="26S PROTEASOME NON-ATPASE REGULATORY SUBUNIT 12/COP9 SIGNALOSOME COMPLEX SUBUNIT 4"/>
    <property type="match status" value="1"/>
</dbReference>
<dbReference type="Proteomes" id="UP000604046">
    <property type="component" value="Unassembled WGS sequence"/>
</dbReference>
<reference evidence="7" key="1">
    <citation type="submission" date="2021-02" db="EMBL/GenBank/DDBJ databases">
        <authorList>
            <person name="Dougan E. K."/>
            <person name="Rhodes N."/>
            <person name="Thang M."/>
            <person name="Chan C."/>
        </authorList>
    </citation>
    <scope>NUCLEOTIDE SEQUENCE</scope>
</reference>
<evidence type="ECO:0000256" key="5">
    <source>
        <dbReference type="SAM" id="MobiDB-lite"/>
    </source>
</evidence>
<evidence type="ECO:0000313" key="8">
    <source>
        <dbReference type="Proteomes" id="UP000604046"/>
    </source>
</evidence>
<comment type="subcellular location">
    <subcellularLocation>
        <location evidence="2">Cytoplasm</location>
    </subcellularLocation>
    <subcellularLocation>
        <location evidence="1">Nucleus</location>
    </subcellularLocation>
</comment>
<dbReference type="InterPro" id="IPR054559">
    <property type="entry name" value="PSMD12-CSN4-like_N"/>
</dbReference>
<protein>
    <submittedName>
        <fullName evidence="7">CSN4 protein</fullName>
    </submittedName>
</protein>
<evidence type="ECO:0000259" key="6">
    <source>
        <dbReference type="Pfam" id="PF22241"/>
    </source>
</evidence>
<feature type="region of interest" description="Disordered" evidence="5">
    <location>
        <begin position="1"/>
        <end position="22"/>
    </location>
</feature>
<dbReference type="GO" id="GO:0005829">
    <property type="term" value="C:cytosol"/>
    <property type="evidence" value="ECO:0007669"/>
    <property type="project" value="TreeGrafter"/>
</dbReference>
<keyword evidence="3" id="KW-0963">Cytoplasm</keyword>
<accession>A0A812MBI1</accession>
<keyword evidence="8" id="KW-1185">Reference proteome</keyword>
<name>A0A812MBI1_9DINO</name>
<feature type="region of interest" description="Disordered" evidence="5">
    <location>
        <begin position="293"/>
        <end position="329"/>
    </location>
</feature>
<dbReference type="OrthoDB" id="310863at2759"/>
<feature type="region of interest" description="Disordered" evidence="5">
    <location>
        <begin position="344"/>
        <end position="391"/>
    </location>
</feature>
<evidence type="ECO:0000256" key="1">
    <source>
        <dbReference type="ARBA" id="ARBA00004123"/>
    </source>
</evidence>
<dbReference type="InterPro" id="IPR040134">
    <property type="entry name" value="PSMD12/CSN4"/>
</dbReference>
<dbReference type="PANTHER" id="PTHR10855:SF2">
    <property type="entry name" value="COP9 SIGNALOSOME COMPLEX SUBUNIT 4"/>
    <property type="match status" value="1"/>
</dbReference>
<evidence type="ECO:0000256" key="2">
    <source>
        <dbReference type="ARBA" id="ARBA00004496"/>
    </source>
</evidence>
<dbReference type="AlphaFoldDB" id="A0A812MBI1"/>